<feature type="region of interest" description="Disordered" evidence="4">
    <location>
        <begin position="1"/>
        <end position="86"/>
    </location>
</feature>
<feature type="repeat" description="ANK" evidence="3">
    <location>
        <begin position="160"/>
        <end position="192"/>
    </location>
</feature>
<dbReference type="EMBL" id="AFYH01166934">
    <property type="status" value="NOT_ANNOTATED_CDS"/>
    <property type="molecule type" value="Genomic_DNA"/>
</dbReference>
<evidence type="ECO:0000256" key="2">
    <source>
        <dbReference type="ARBA" id="ARBA00023043"/>
    </source>
</evidence>
<dbReference type="eggNOG" id="KOG0504">
    <property type="taxonomic scope" value="Eukaryota"/>
</dbReference>
<dbReference type="EMBL" id="AFYH01166932">
    <property type="status" value="NOT_ANNOTATED_CDS"/>
    <property type="molecule type" value="Genomic_DNA"/>
</dbReference>
<dbReference type="InParanoid" id="H3AG83"/>
<evidence type="ECO:0000256" key="4">
    <source>
        <dbReference type="SAM" id="MobiDB-lite"/>
    </source>
</evidence>
<dbReference type="PANTHER" id="PTHR46680">
    <property type="entry name" value="NF-KAPPA-B INHIBITOR ALPHA"/>
    <property type="match status" value="1"/>
</dbReference>
<dbReference type="OMA" id="PMFNGCT"/>
<dbReference type="STRING" id="7897.ENSLACP00000008654"/>
<evidence type="ECO:0000256" key="1">
    <source>
        <dbReference type="ARBA" id="ARBA00022737"/>
    </source>
</evidence>
<feature type="compositionally biased region" description="Basic and acidic residues" evidence="4">
    <location>
        <begin position="1"/>
        <end position="24"/>
    </location>
</feature>
<dbReference type="GeneTree" id="ENSGT00940000159120"/>
<dbReference type="GO" id="GO:0005829">
    <property type="term" value="C:cytosol"/>
    <property type="evidence" value="ECO:0007669"/>
    <property type="project" value="TreeGrafter"/>
</dbReference>
<dbReference type="PROSITE" id="PS50297">
    <property type="entry name" value="ANK_REP_REGION"/>
    <property type="match status" value="4"/>
</dbReference>
<feature type="repeat" description="ANK" evidence="3">
    <location>
        <begin position="243"/>
        <end position="275"/>
    </location>
</feature>
<dbReference type="EMBL" id="AFYH01166935">
    <property type="status" value="NOT_ANNOTATED_CDS"/>
    <property type="molecule type" value="Genomic_DNA"/>
</dbReference>
<dbReference type="Gene3D" id="1.25.40.20">
    <property type="entry name" value="Ankyrin repeat-containing domain"/>
    <property type="match status" value="2"/>
</dbReference>
<gene>
    <name evidence="5" type="primary">NFKBIE</name>
</gene>
<feature type="repeat" description="ANK" evidence="3">
    <location>
        <begin position="277"/>
        <end position="309"/>
    </location>
</feature>
<reference evidence="6" key="1">
    <citation type="submission" date="2011-08" db="EMBL/GenBank/DDBJ databases">
        <title>The draft genome of Latimeria chalumnae.</title>
        <authorList>
            <person name="Di Palma F."/>
            <person name="Alfoldi J."/>
            <person name="Johnson J."/>
            <person name="Berlin A."/>
            <person name="Gnerre S."/>
            <person name="Jaffe D."/>
            <person name="MacCallum I."/>
            <person name="Young S."/>
            <person name="Walker B.J."/>
            <person name="Lander E."/>
            <person name="Lindblad-Toh K."/>
        </authorList>
    </citation>
    <scope>NUCLEOTIDE SEQUENCE [LARGE SCALE GENOMIC DNA]</scope>
    <source>
        <strain evidence="6">Wild caught</strain>
    </source>
</reference>
<dbReference type="AlphaFoldDB" id="H3AG83"/>
<reference evidence="5" key="3">
    <citation type="submission" date="2025-09" db="UniProtKB">
        <authorList>
            <consortium name="Ensembl"/>
        </authorList>
    </citation>
    <scope>IDENTIFICATION</scope>
</reference>
<evidence type="ECO:0000313" key="6">
    <source>
        <dbReference type="Proteomes" id="UP000008672"/>
    </source>
</evidence>
<dbReference type="Ensembl" id="ENSLACT00000008722.1">
    <property type="protein sequence ID" value="ENSLACP00000008654.1"/>
    <property type="gene ID" value="ENSLACG00000007650.1"/>
</dbReference>
<dbReference type="PANTHER" id="PTHR46680:SF5">
    <property type="entry name" value="NFKB INHIBITOR EPSILON"/>
    <property type="match status" value="1"/>
</dbReference>
<evidence type="ECO:0000313" key="5">
    <source>
        <dbReference type="Ensembl" id="ENSLACP00000008654.1"/>
    </source>
</evidence>
<dbReference type="PROSITE" id="PS50088">
    <property type="entry name" value="ANK_REPEAT"/>
    <property type="match status" value="4"/>
</dbReference>
<dbReference type="InterPro" id="IPR002110">
    <property type="entry name" value="Ankyrin_rpt"/>
</dbReference>
<dbReference type="Pfam" id="PF12796">
    <property type="entry name" value="Ank_2"/>
    <property type="match status" value="1"/>
</dbReference>
<keyword evidence="6" id="KW-1185">Reference proteome</keyword>
<keyword evidence="2 3" id="KW-0040">ANK repeat</keyword>
<dbReference type="EMBL" id="AFYH01166936">
    <property type="status" value="NOT_ANNOTATED_CDS"/>
    <property type="molecule type" value="Genomic_DNA"/>
</dbReference>
<dbReference type="EMBL" id="AFYH01166938">
    <property type="status" value="NOT_ANNOTATED_CDS"/>
    <property type="molecule type" value="Genomic_DNA"/>
</dbReference>
<protein>
    <submittedName>
        <fullName evidence="5">NFKB inhibitor epsilon</fullName>
    </submittedName>
</protein>
<proteinExistence type="predicted"/>
<dbReference type="PRINTS" id="PR01415">
    <property type="entry name" value="ANKYRIN"/>
</dbReference>
<organism evidence="5 6">
    <name type="scientific">Latimeria chalumnae</name>
    <name type="common">Coelacanth</name>
    <dbReference type="NCBI Taxonomy" id="7897"/>
    <lineage>
        <taxon>Eukaryota</taxon>
        <taxon>Metazoa</taxon>
        <taxon>Chordata</taxon>
        <taxon>Craniata</taxon>
        <taxon>Vertebrata</taxon>
        <taxon>Euteleostomi</taxon>
        <taxon>Coelacanthiformes</taxon>
        <taxon>Coelacanthidae</taxon>
        <taxon>Latimeria</taxon>
    </lineage>
</organism>
<dbReference type="EMBL" id="AFYH01166931">
    <property type="status" value="NOT_ANNOTATED_CDS"/>
    <property type="molecule type" value="Genomic_DNA"/>
</dbReference>
<feature type="compositionally biased region" description="Basic and acidic residues" evidence="4">
    <location>
        <begin position="36"/>
        <end position="78"/>
    </location>
</feature>
<dbReference type="SUPFAM" id="SSF48403">
    <property type="entry name" value="Ankyrin repeat"/>
    <property type="match status" value="1"/>
</dbReference>
<dbReference type="GO" id="GO:0051059">
    <property type="term" value="F:NF-kappaB binding"/>
    <property type="evidence" value="ECO:0007669"/>
    <property type="project" value="TreeGrafter"/>
</dbReference>
<name>H3AG83_LATCH</name>
<accession>H3AG83</accession>
<dbReference type="GO" id="GO:0071356">
    <property type="term" value="P:cellular response to tumor necrosis factor"/>
    <property type="evidence" value="ECO:0007669"/>
    <property type="project" value="TreeGrafter"/>
</dbReference>
<keyword evidence="1" id="KW-0677">Repeat</keyword>
<dbReference type="SMART" id="SM00248">
    <property type="entry name" value="ANK"/>
    <property type="match status" value="6"/>
</dbReference>
<dbReference type="Pfam" id="PF13857">
    <property type="entry name" value="Ank_5"/>
    <property type="match status" value="1"/>
</dbReference>
<feature type="repeat" description="ANK" evidence="3">
    <location>
        <begin position="310"/>
        <end position="342"/>
    </location>
</feature>
<sequence>MSAGREFEKELSEQFDPDDVKYDSGIESIRSLNPDDYQKRDPPSQREEGDKDRAGERKGGRGGEDGGKGEHENEERTDSCYGSSSITEPLLESVQNSLRITEEEPASHWEESGLAIETLAYYNEDGDTFLHLSIIHEAQDLSLLFISLLPKEILEIQNNLLQTPLHLAVYLNQPVVVRALVLKGASLELQDRNGNTPLHLACKAELNNCVGELLRDLSEEELEATGCNPGSRIHLDLELQNWQGLTCLHIATLCKSCPLIELLLQKGANINTQEGTSGKTPLHLAVELHNSEVVTLLLSREAYVDAMMYNGCTPLHLAVGRKDATIASILCQFGADTLLRNSEDETAQDMADGCTDVRNKPVFVFFVFF</sequence>
<dbReference type="EMBL" id="AFYH01166933">
    <property type="status" value="NOT_ANNOTATED_CDS"/>
    <property type="molecule type" value="Genomic_DNA"/>
</dbReference>
<reference evidence="5" key="2">
    <citation type="submission" date="2025-08" db="UniProtKB">
        <authorList>
            <consortium name="Ensembl"/>
        </authorList>
    </citation>
    <scope>IDENTIFICATION</scope>
</reference>
<dbReference type="InterPro" id="IPR036770">
    <property type="entry name" value="Ankyrin_rpt-contain_sf"/>
</dbReference>
<dbReference type="Proteomes" id="UP000008672">
    <property type="component" value="Unassembled WGS sequence"/>
</dbReference>
<dbReference type="InterPro" id="IPR051070">
    <property type="entry name" value="NF-kappa-B_inhibitor"/>
</dbReference>
<evidence type="ECO:0000256" key="3">
    <source>
        <dbReference type="PROSITE-ProRule" id="PRU00023"/>
    </source>
</evidence>
<dbReference type="EMBL" id="AFYH01166937">
    <property type="status" value="NOT_ANNOTATED_CDS"/>
    <property type="molecule type" value="Genomic_DNA"/>
</dbReference>
<dbReference type="Bgee" id="ENSLACG00000007650">
    <property type="expression patterns" value="Expressed in chordate pharynx and 2 other cell types or tissues"/>
</dbReference>
<dbReference type="FunCoup" id="H3AG83">
    <property type="interactions" value="1068"/>
</dbReference>